<dbReference type="Pfam" id="PF20400">
    <property type="entry name" value="BAR_4"/>
    <property type="match status" value="1"/>
</dbReference>
<name>A0A3N4IS23_ASCIM</name>
<evidence type="ECO:0000256" key="1">
    <source>
        <dbReference type="ARBA" id="ARBA00022553"/>
    </source>
</evidence>
<dbReference type="Pfam" id="PF20399">
    <property type="entry name" value="PH_20"/>
    <property type="match status" value="1"/>
</dbReference>
<dbReference type="InterPro" id="IPR046869">
    <property type="entry name" value="SLM1/RGC1-like_PH"/>
</dbReference>
<evidence type="ECO:0000313" key="4">
    <source>
        <dbReference type="EMBL" id="RPA88207.1"/>
    </source>
</evidence>
<dbReference type="FunFam" id="2.30.29.30:FF:000328">
    <property type="entry name" value="Phosphatidylinositol 4,5-bisphosphate-binding protein SLM1"/>
    <property type="match status" value="1"/>
</dbReference>
<dbReference type="OrthoDB" id="5598057at2759"/>
<dbReference type="SMART" id="SM00233">
    <property type="entry name" value="PH"/>
    <property type="match status" value="1"/>
</dbReference>
<feature type="compositionally biased region" description="Basic and acidic residues" evidence="2">
    <location>
        <begin position="33"/>
        <end position="46"/>
    </location>
</feature>
<dbReference type="InterPro" id="IPR027267">
    <property type="entry name" value="AH/BAR_dom_sf"/>
</dbReference>
<dbReference type="PROSITE" id="PS50003">
    <property type="entry name" value="PH_DOMAIN"/>
    <property type="match status" value="1"/>
</dbReference>
<evidence type="ECO:0000256" key="2">
    <source>
        <dbReference type="SAM" id="MobiDB-lite"/>
    </source>
</evidence>
<dbReference type="CDD" id="cd13311">
    <property type="entry name" value="PH_Slm1"/>
    <property type="match status" value="1"/>
</dbReference>
<dbReference type="STRING" id="1160509.A0A3N4IS23"/>
<dbReference type="InterPro" id="IPR043453">
    <property type="entry name" value="Slm1_PH"/>
</dbReference>
<feature type="compositionally biased region" description="Polar residues" evidence="2">
    <location>
        <begin position="575"/>
        <end position="595"/>
    </location>
</feature>
<dbReference type="Proteomes" id="UP000275078">
    <property type="component" value="Unassembled WGS sequence"/>
</dbReference>
<dbReference type="InterPro" id="IPR011993">
    <property type="entry name" value="PH-like_dom_sf"/>
</dbReference>
<dbReference type="PANTHER" id="PTHR31941">
    <property type="entry name" value="CYTOSKELETAL SIGNALING PROTEIN SLM1"/>
    <property type="match status" value="1"/>
</dbReference>
<dbReference type="EMBL" id="ML119645">
    <property type="protein sequence ID" value="RPA88207.1"/>
    <property type="molecule type" value="Genomic_DNA"/>
</dbReference>
<sequence length="786" mass="87080">MATTTGIVDNTNPHLKEARFTEDFGSENGQANNHEHSTLKKNDSIGRKISLRKSGSKRVPPNDYSQQFAEEGNDPNSALVSPIPTQANPTEILATRFNNWRRVLKEFATFFKEIASQYEIRAKSFSRVQSCLNTTLHGDTFLSPGGGLAQTHKLLSSFHNDQRVAAENARQIELQIVQQLNAVRHDLGQKVKEIKNLSSDFKNNVDKEKEVTRRSIMGYLDALSAFSSNSEAASKQDPFLVKMGVERQIRKLLAEENYLHRAYQNIESSGRELESIVVQEIQKAFRTYGEIVKNEGATNINFNTSLETILLQMPADREWSEFVSKDPNFISSDSQLRTFEQIHYPGHDSPATTEIRSGPLERKSKYLNSFSPGWFVLSPTHLHEFKTSDRNTDQTPVMSLYLPDCTIGDHSNPHAINHKFMLKGKKTGALHRGHTWVFRAATHEQMLEWYEDIRKLTELSGPARDNFVGRRRTLSISQKQSPIAPIAAIDDVEEDDEEDRKLMADEEEIPYSATSITSVITPAPYHEDLAPPQRPNAGRFGSQLSMPIDQMYNSSEEAIAGAHALPGTVGFADNRPSSRGSNWSYDEKNPQQYSNADRGVFVPLDTNAAPRDSGNFVDQPGNPPHPLRKQQSGTFVHEPTQPTADFGTDSYGQSNLIQGQNSAPSSTRNNVDVPAAVFIPGKSASHAQQTNPPVGGYDATSPAPIAQDSYHPPAPISQENYHPITTGAVPGQSQMGMGRGDGDAIIPIDPSLMSPNPTRPPKTPVPGTAQSTLENIHIPGEYPRQQ</sequence>
<accession>A0A3N4IS23</accession>
<dbReference type="SUPFAM" id="SSF50729">
    <property type="entry name" value="PH domain-like"/>
    <property type="match status" value="1"/>
</dbReference>
<keyword evidence="5" id="KW-1185">Reference proteome</keyword>
<dbReference type="PANTHER" id="PTHR31941:SF16">
    <property type="entry name" value="PHOSPHATIDYLINOSITOL 4,5-BISPHOSPHATE-BINDING PROTEIN SLM1-RELATED"/>
    <property type="match status" value="1"/>
</dbReference>
<proteinExistence type="predicted"/>
<dbReference type="InterPro" id="IPR001849">
    <property type="entry name" value="PH_domain"/>
</dbReference>
<dbReference type="InterPro" id="IPR046868">
    <property type="entry name" value="BAR_4"/>
</dbReference>
<feature type="region of interest" description="Disordered" evidence="2">
    <location>
        <begin position="569"/>
        <end position="632"/>
    </location>
</feature>
<organism evidence="4 5">
    <name type="scientific">Ascobolus immersus RN42</name>
    <dbReference type="NCBI Taxonomy" id="1160509"/>
    <lineage>
        <taxon>Eukaryota</taxon>
        <taxon>Fungi</taxon>
        <taxon>Dikarya</taxon>
        <taxon>Ascomycota</taxon>
        <taxon>Pezizomycotina</taxon>
        <taxon>Pezizomycetes</taxon>
        <taxon>Pezizales</taxon>
        <taxon>Ascobolaceae</taxon>
        <taxon>Ascobolus</taxon>
    </lineage>
</organism>
<dbReference type="Gene3D" id="2.30.29.30">
    <property type="entry name" value="Pleckstrin-homology domain (PH domain)/Phosphotyrosine-binding domain (PTB)"/>
    <property type="match status" value="1"/>
</dbReference>
<feature type="domain" description="PH" evidence="3">
    <location>
        <begin position="353"/>
        <end position="458"/>
    </location>
</feature>
<evidence type="ECO:0000259" key="3">
    <source>
        <dbReference type="PROSITE" id="PS50003"/>
    </source>
</evidence>
<evidence type="ECO:0000313" key="5">
    <source>
        <dbReference type="Proteomes" id="UP000275078"/>
    </source>
</evidence>
<dbReference type="AlphaFoldDB" id="A0A3N4IS23"/>
<protein>
    <recommendedName>
        <fullName evidence="3">PH domain-containing protein</fullName>
    </recommendedName>
</protein>
<gene>
    <name evidence="4" type="ORF">BJ508DRAFT_410075</name>
</gene>
<feature type="region of interest" description="Disordered" evidence="2">
    <location>
        <begin position="712"/>
        <end position="786"/>
    </location>
</feature>
<feature type="compositionally biased region" description="Polar residues" evidence="2">
    <location>
        <begin position="63"/>
        <end position="74"/>
    </location>
</feature>
<feature type="region of interest" description="Disordered" evidence="2">
    <location>
        <begin position="25"/>
        <end position="74"/>
    </location>
</feature>
<dbReference type="Gene3D" id="1.20.1270.60">
    <property type="entry name" value="Arfaptin homology (AH) domain/BAR domain"/>
    <property type="match status" value="1"/>
</dbReference>
<keyword evidence="1" id="KW-0597">Phosphoprotein</keyword>
<reference evidence="4 5" key="1">
    <citation type="journal article" date="2018" name="Nat. Ecol. Evol.">
        <title>Pezizomycetes genomes reveal the molecular basis of ectomycorrhizal truffle lifestyle.</title>
        <authorList>
            <person name="Murat C."/>
            <person name="Payen T."/>
            <person name="Noel B."/>
            <person name="Kuo A."/>
            <person name="Morin E."/>
            <person name="Chen J."/>
            <person name="Kohler A."/>
            <person name="Krizsan K."/>
            <person name="Balestrini R."/>
            <person name="Da Silva C."/>
            <person name="Montanini B."/>
            <person name="Hainaut M."/>
            <person name="Levati E."/>
            <person name="Barry K.W."/>
            <person name="Belfiori B."/>
            <person name="Cichocki N."/>
            <person name="Clum A."/>
            <person name="Dockter R.B."/>
            <person name="Fauchery L."/>
            <person name="Guy J."/>
            <person name="Iotti M."/>
            <person name="Le Tacon F."/>
            <person name="Lindquist E.A."/>
            <person name="Lipzen A."/>
            <person name="Malagnac F."/>
            <person name="Mello A."/>
            <person name="Molinier V."/>
            <person name="Miyauchi S."/>
            <person name="Poulain J."/>
            <person name="Riccioni C."/>
            <person name="Rubini A."/>
            <person name="Sitrit Y."/>
            <person name="Splivallo R."/>
            <person name="Traeger S."/>
            <person name="Wang M."/>
            <person name="Zifcakova L."/>
            <person name="Wipf D."/>
            <person name="Zambonelli A."/>
            <person name="Paolocci F."/>
            <person name="Nowrousian M."/>
            <person name="Ottonello S."/>
            <person name="Baldrian P."/>
            <person name="Spatafora J.W."/>
            <person name="Henrissat B."/>
            <person name="Nagy L.G."/>
            <person name="Aury J.M."/>
            <person name="Wincker P."/>
            <person name="Grigoriev I.V."/>
            <person name="Bonfante P."/>
            <person name="Martin F.M."/>
        </authorList>
    </citation>
    <scope>NUCLEOTIDE SEQUENCE [LARGE SCALE GENOMIC DNA]</scope>
    <source>
        <strain evidence="4 5">RN42</strain>
    </source>
</reference>